<feature type="transmembrane region" description="Helical" evidence="1">
    <location>
        <begin position="51"/>
        <end position="78"/>
    </location>
</feature>
<name>A0ABV7WHS3_9MICO</name>
<comment type="caution">
    <text evidence="2">The sequence shown here is derived from an EMBL/GenBank/DDBJ whole genome shotgun (WGS) entry which is preliminary data.</text>
</comment>
<keyword evidence="1" id="KW-1133">Transmembrane helix</keyword>
<evidence type="ECO:0000313" key="2">
    <source>
        <dbReference type="EMBL" id="MFC3689334.1"/>
    </source>
</evidence>
<protein>
    <submittedName>
        <fullName evidence="2">Uncharacterized protein</fullName>
    </submittedName>
</protein>
<feature type="transmembrane region" description="Helical" evidence="1">
    <location>
        <begin position="16"/>
        <end position="39"/>
    </location>
</feature>
<keyword evidence="1" id="KW-0812">Transmembrane</keyword>
<dbReference type="EMBL" id="JBHRWW010000009">
    <property type="protein sequence ID" value="MFC3689334.1"/>
    <property type="molecule type" value="Genomic_DNA"/>
</dbReference>
<proteinExistence type="predicted"/>
<feature type="transmembrane region" description="Helical" evidence="1">
    <location>
        <begin position="150"/>
        <end position="169"/>
    </location>
</feature>
<sequence length="314" mass="31773">MRTPPRSWRTRAARHWWLPGVAAGAVTAVVSALVAAAWLVYEAGGCGGGAASLACLGATLTGIATAAVVGPPALWLLYRVLGVRHPVLAVPVAAVVALVLLAVPELLHQVGLGLGVRGPGPLPVPVATGLDLGVAAAAGGLALQGPRRGLRGAVAGVALVALAAVVLALQPATEREETRLELGTAAVPLLLPDGWGAFAASVGTDGDLTYTAVPPGHEGYGYAGVRVEVTADVSGYGETCSWRACTADGDVRTEVGRTDDGYGSQAWRVVDGALVTVTTGAYDAPADLVALLGAMEPVDVATFLDRRYTEPVEL</sequence>
<keyword evidence="3" id="KW-1185">Reference proteome</keyword>
<gene>
    <name evidence="2" type="ORF">ACFOLH_13375</name>
</gene>
<organism evidence="2 3">
    <name type="scientific">Aquipuribacter hungaricus</name>
    <dbReference type="NCBI Taxonomy" id="545624"/>
    <lineage>
        <taxon>Bacteria</taxon>
        <taxon>Bacillati</taxon>
        <taxon>Actinomycetota</taxon>
        <taxon>Actinomycetes</taxon>
        <taxon>Micrococcales</taxon>
        <taxon>Intrasporangiaceae</taxon>
        <taxon>Aquipuribacter</taxon>
    </lineage>
</organism>
<feature type="transmembrane region" description="Helical" evidence="1">
    <location>
        <begin position="124"/>
        <end position="143"/>
    </location>
</feature>
<feature type="transmembrane region" description="Helical" evidence="1">
    <location>
        <begin position="85"/>
        <end position="104"/>
    </location>
</feature>
<accession>A0ABV7WHS3</accession>
<evidence type="ECO:0000313" key="3">
    <source>
        <dbReference type="Proteomes" id="UP001595685"/>
    </source>
</evidence>
<reference evidence="3" key="1">
    <citation type="journal article" date="2019" name="Int. J. Syst. Evol. Microbiol.">
        <title>The Global Catalogue of Microorganisms (GCM) 10K type strain sequencing project: providing services to taxonomists for standard genome sequencing and annotation.</title>
        <authorList>
            <consortium name="The Broad Institute Genomics Platform"/>
            <consortium name="The Broad Institute Genome Sequencing Center for Infectious Disease"/>
            <person name="Wu L."/>
            <person name="Ma J."/>
        </authorList>
    </citation>
    <scope>NUCLEOTIDE SEQUENCE [LARGE SCALE GENOMIC DNA]</scope>
    <source>
        <strain evidence="3">NCAIM B.02333</strain>
    </source>
</reference>
<dbReference type="Proteomes" id="UP001595685">
    <property type="component" value="Unassembled WGS sequence"/>
</dbReference>
<dbReference type="RefSeq" id="WP_376983961.1">
    <property type="nucleotide sequence ID" value="NZ_JBHRWW010000009.1"/>
</dbReference>
<evidence type="ECO:0000256" key="1">
    <source>
        <dbReference type="SAM" id="Phobius"/>
    </source>
</evidence>
<keyword evidence="1" id="KW-0472">Membrane</keyword>